<feature type="region of interest" description="Disordered" evidence="1">
    <location>
        <begin position="36"/>
        <end position="78"/>
    </location>
</feature>
<dbReference type="PANTHER" id="PTHR48057">
    <property type="entry name" value="LEUCINE-RICH REPEAT SERINE/THREONINE-PROTEIN KINASE 1"/>
    <property type="match status" value="1"/>
</dbReference>
<evidence type="ECO:0000313" key="4">
    <source>
        <dbReference type="Proteomes" id="UP000030669"/>
    </source>
</evidence>
<keyword evidence="2" id="KW-0812">Transmembrane</keyword>
<sequence>MTARPQSYDFRASWKPTSKFREHLSVEIPLDNVPVEKSRFSPESPPPSFRTASASTVTMNNSSRRAADVEAGQTQTPTSARFRERMTNRFTNLFFDLRMLGREPEMVPIEPPHLREWPPLKVEDKQPPRCPCHERHARAKKRRQIWLVALIALLLFLFSDVLFLNVRVVRLSAASSGPVSSPVASATSPSATGLSVDAQQCLSQYTLNAPANPSAYPCSSCLPILQAVPANVSSTDPGDAQQILNAVQFCGLKGIFDSSGATAQTGLHNQGWLNDTRFCAWNGVTCDGTGRVSSLQLTFPAVPTLLPEELGSLTGLQSLSVIGNSAVPSGSLPNSFTNLTSLTTLHLESTALAALPDSLFSTLKKVTALTLIKNAQMGSNLPSSLAQLSLQSLVVNTQPLADPLSAITGSKSLQASLQLLDLSSTNLTASVPPAISSLQALTELHLDSNNVQPPLPPAFPSSLQVLSLQNNSGLSGTLSGCATALKSCDVASTAVQIGTGCSVCSGSS</sequence>
<dbReference type="GeneID" id="19300751"/>
<reference evidence="3 4" key="1">
    <citation type="journal article" date="2012" name="Science">
        <title>The Paleozoic origin of enzymatic lignin decomposition reconstructed from 31 fungal genomes.</title>
        <authorList>
            <person name="Floudas D."/>
            <person name="Binder M."/>
            <person name="Riley R."/>
            <person name="Barry K."/>
            <person name="Blanchette R.A."/>
            <person name="Henrissat B."/>
            <person name="Martinez A.T."/>
            <person name="Otillar R."/>
            <person name="Spatafora J.W."/>
            <person name="Yadav J.S."/>
            <person name="Aerts A."/>
            <person name="Benoit I."/>
            <person name="Boyd A."/>
            <person name="Carlson A."/>
            <person name="Copeland A."/>
            <person name="Coutinho P.M."/>
            <person name="de Vries R.P."/>
            <person name="Ferreira P."/>
            <person name="Findley K."/>
            <person name="Foster B."/>
            <person name="Gaskell J."/>
            <person name="Glotzer D."/>
            <person name="Gorecki P."/>
            <person name="Heitman J."/>
            <person name="Hesse C."/>
            <person name="Hori C."/>
            <person name="Igarashi K."/>
            <person name="Jurgens J.A."/>
            <person name="Kallen N."/>
            <person name="Kersten P."/>
            <person name="Kohler A."/>
            <person name="Kuees U."/>
            <person name="Kumar T.K.A."/>
            <person name="Kuo A."/>
            <person name="LaButti K."/>
            <person name="Larrondo L.F."/>
            <person name="Lindquist E."/>
            <person name="Ling A."/>
            <person name="Lombard V."/>
            <person name="Lucas S."/>
            <person name="Lundell T."/>
            <person name="Martin R."/>
            <person name="McLaughlin D.J."/>
            <person name="Morgenstern I."/>
            <person name="Morin E."/>
            <person name="Murat C."/>
            <person name="Nagy L.G."/>
            <person name="Nolan M."/>
            <person name="Ohm R.A."/>
            <person name="Patyshakuliyeva A."/>
            <person name="Rokas A."/>
            <person name="Ruiz-Duenas F.J."/>
            <person name="Sabat G."/>
            <person name="Salamov A."/>
            <person name="Samejima M."/>
            <person name="Schmutz J."/>
            <person name="Slot J.C."/>
            <person name="St John F."/>
            <person name="Stenlid J."/>
            <person name="Sun H."/>
            <person name="Sun S."/>
            <person name="Syed K."/>
            <person name="Tsang A."/>
            <person name="Wiebenga A."/>
            <person name="Young D."/>
            <person name="Pisabarro A."/>
            <person name="Eastwood D.C."/>
            <person name="Martin F."/>
            <person name="Cullen D."/>
            <person name="Grigoriev I.V."/>
            <person name="Hibbett D.S."/>
        </authorList>
    </citation>
    <scope>NUCLEOTIDE SEQUENCE [LARGE SCALE GENOMIC DNA]</scope>
    <source>
        <strain evidence="3 4">ATCC 11539</strain>
    </source>
</reference>
<dbReference type="EMBL" id="KB469302">
    <property type="protein sequence ID" value="EPQ55290.1"/>
    <property type="molecule type" value="Genomic_DNA"/>
</dbReference>
<keyword evidence="2" id="KW-1133">Transmembrane helix</keyword>
<dbReference type="eggNOG" id="KOG0619">
    <property type="taxonomic scope" value="Eukaryota"/>
</dbReference>
<evidence type="ECO:0000256" key="2">
    <source>
        <dbReference type="SAM" id="Phobius"/>
    </source>
</evidence>
<evidence type="ECO:0000313" key="3">
    <source>
        <dbReference type="EMBL" id="EPQ55290.1"/>
    </source>
</evidence>
<dbReference type="AlphaFoldDB" id="S7RLK7"/>
<dbReference type="InterPro" id="IPR001611">
    <property type="entry name" value="Leu-rich_rpt"/>
</dbReference>
<dbReference type="HOGENOM" id="CLU_018786_1_0_1"/>
<dbReference type="Pfam" id="PF00560">
    <property type="entry name" value="LRR_1"/>
    <property type="match status" value="1"/>
</dbReference>
<gene>
    <name evidence="3" type="ORF">GLOTRDRAFT_121487</name>
</gene>
<dbReference type="OMA" id="RFCAWSG"/>
<accession>S7RLK7</accession>
<feature type="compositionally biased region" description="Polar residues" evidence="1">
    <location>
        <begin position="51"/>
        <end position="64"/>
    </location>
</feature>
<dbReference type="KEGG" id="gtr:GLOTRDRAFT_121487"/>
<dbReference type="STRING" id="670483.S7RLK7"/>
<feature type="transmembrane region" description="Helical" evidence="2">
    <location>
        <begin position="145"/>
        <end position="166"/>
    </location>
</feature>
<name>S7RLK7_GLOTA</name>
<dbReference type="Gene3D" id="3.80.10.10">
    <property type="entry name" value="Ribonuclease Inhibitor"/>
    <property type="match status" value="1"/>
</dbReference>
<dbReference type="InterPro" id="IPR032675">
    <property type="entry name" value="LRR_dom_sf"/>
</dbReference>
<dbReference type="OrthoDB" id="676979at2759"/>
<dbReference type="SUPFAM" id="SSF52058">
    <property type="entry name" value="L domain-like"/>
    <property type="match status" value="1"/>
</dbReference>
<keyword evidence="4" id="KW-1185">Reference proteome</keyword>
<keyword evidence="2" id="KW-0472">Membrane</keyword>
<dbReference type="Proteomes" id="UP000030669">
    <property type="component" value="Unassembled WGS sequence"/>
</dbReference>
<dbReference type="RefSeq" id="XP_007866435.1">
    <property type="nucleotide sequence ID" value="XM_007868244.1"/>
</dbReference>
<evidence type="ECO:0000256" key="1">
    <source>
        <dbReference type="SAM" id="MobiDB-lite"/>
    </source>
</evidence>
<protein>
    <submittedName>
        <fullName evidence="3">L domain-like protein</fullName>
    </submittedName>
</protein>
<organism evidence="3 4">
    <name type="scientific">Gloeophyllum trabeum (strain ATCC 11539 / FP-39264 / Madison 617)</name>
    <name type="common">Brown rot fungus</name>
    <dbReference type="NCBI Taxonomy" id="670483"/>
    <lineage>
        <taxon>Eukaryota</taxon>
        <taxon>Fungi</taxon>
        <taxon>Dikarya</taxon>
        <taxon>Basidiomycota</taxon>
        <taxon>Agaricomycotina</taxon>
        <taxon>Agaricomycetes</taxon>
        <taxon>Gloeophyllales</taxon>
        <taxon>Gloeophyllaceae</taxon>
        <taxon>Gloeophyllum</taxon>
    </lineage>
</organism>
<proteinExistence type="predicted"/>
<dbReference type="InterPro" id="IPR052595">
    <property type="entry name" value="LRRC69/RLP"/>
</dbReference>